<dbReference type="Gene3D" id="1.20.5.1930">
    <property type="match status" value="1"/>
</dbReference>
<keyword evidence="3" id="KW-0597">Phosphoprotein</keyword>
<feature type="compositionally biased region" description="Low complexity" evidence="9">
    <location>
        <begin position="706"/>
        <end position="721"/>
    </location>
</feature>
<keyword evidence="14" id="KW-1185">Reference proteome</keyword>
<comment type="catalytic activity">
    <reaction evidence="1">
        <text>ATP + protein L-histidine = ADP + protein N-phospho-L-histidine.</text>
        <dbReference type="EC" id="2.7.13.3"/>
    </reaction>
</comment>
<evidence type="ECO:0000313" key="14">
    <source>
        <dbReference type="Proteomes" id="UP000198210"/>
    </source>
</evidence>
<feature type="domain" description="Histidine kinase/HSP90-like ATPase" evidence="11">
    <location>
        <begin position="594"/>
        <end position="681"/>
    </location>
</feature>
<evidence type="ECO:0000256" key="7">
    <source>
        <dbReference type="ARBA" id="ARBA00022840"/>
    </source>
</evidence>
<organism evidence="13 14">
    <name type="scientific">Micromonospora siamensis</name>
    <dbReference type="NCBI Taxonomy" id="299152"/>
    <lineage>
        <taxon>Bacteria</taxon>
        <taxon>Bacillati</taxon>
        <taxon>Actinomycetota</taxon>
        <taxon>Actinomycetes</taxon>
        <taxon>Micromonosporales</taxon>
        <taxon>Micromonosporaceae</taxon>
        <taxon>Micromonospora</taxon>
    </lineage>
</organism>
<keyword evidence="6 13" id="KW-0418">Kinase</keyword>
<evidence type="ECO:0000259" key="11">
    <source>
        <dbReference type="Pfam" id="PF02518"/>
    </source>
</evidence>
<name>A0A1C5JQY0_9ACTN</name>
<keyword evidence="10" id="KW-0472">Membrane</keyword>
<dbReference type="InterPro" id="IPR036890">
    <property type="entry name" value="HATPase_C_sf"/>
</dbReference>
<dbReference type="RefSeq" id="WP_088972606.1">
    <property type="nucleotide sequence ID" value="NZ_JBHLYF010000002.1"/>
</dbReference>
<dbReference type="SUPFAM" id="SSF55874">
    <property type="entry name" value="ATPase domain of HSP90 chaperone/DNA topoisomerase II/histidine kinase"/>
    <property type="match status" value="1"/>
</dbReference>
<evidence type="ECO:0000256" key="9">
    <source>
        <dbReference type="SAM" id="MobiDB-lite"/>
    </source>
</evidence>
<feature type="transmembrane region" description="Helical" evidence="10">
    <location>
        <begin position="293"/>
        <end position="313"/>
    </location>
</feature>
<feature type="domain" description="Signal transduction histidine kinase subgroup 3 dimerisation and phosphoacceptor" evidence="12">
    <location>
        <begin position="489"/>
        <end position="555"/>
    </location>
</feature>
<evidence type="ECO:0000256" key="2">
    <source>
        <dbReference type="ARBA" id="ARBA00012438"/>
    </source>
</evidence>
<evidence type="ECO:0000256" key="10">
    <source>
        <dbReference type="SAM" id="Phobius"/>
    </source>
</evidence>
<dbReference type="EMBL" id="LT607751">
    <property type="protein sequence ID" value="SCG73005.1"/>
    <property type="molecule type" value="Genomic_DNA"/>
</dbReference>
<dbReference type="PANTHER" id="PTHR24421:SF10">
    <property type="entry name" value="NITRATE_NITRITE SENSOR PROTEIN NARQ"/>
    <property type="match status" value="1"/>
</dbReference>
<feature type="transmembrane region" description="Helical" evidence="10">
    <location>
        <begin position="199"/>
        <end position="216"/>
    </location>
</feature>
<feature type="transmembrane region" description="Helical" evidence="10">
    <location>
        <begin position="260"/>
        <end position="281"/>
    </location>
</feature>
<feature type="transmembrane region" description="Helical" evidence="10">
    <location>
        <begin position="21"/>
        <end position="45"/>
    </location>
</feature>
<proteinExistence type="predicted"/>
<dbReference type="Proteomes" id="UP000198210">
    <property type="component" value="Chromosome I"/>
</dbReference>
<feature type="transmembrane region" description="Helical" evidence="10">
    <location>
        <begin position="228"/>
        <end position="248"/>
    </location>
</feature>
<dbReference type="GO" id="GO:0000155">
    <property type="term" value="F:phosphorelay sensor kinase activity"/>
    <property type="evidence" value="ECO:0007669"/>
    <property type="project" value="InterPro"/>
</dbReference>
<evidence type="ECO:0000256" key="8">
    <source>
        <dbReference type="ARBA" id="ARBA00023012"/>
    </source>
</evidence>
<feature type="transmembrane region" description="Helical" evidence="10">
    <location>
        <begin position="152"/>
        <end position="170"/>
    </location>
</feature>
<dbReference type="PANTHER" id="PTHR24421">
    <property type="entry name" value="NITRATE/NITRITE SENSOR PROTEIN NARX-RELATED"/>
    <property type="match status" value="1"/>
</dbReference>
<keyword evidence="4" id="KW-0808">Transferase</keyword>
<evidence type="ECO:0000313" key="13">
    <source>
        <dbReference type="EMBL" id="SCG73005.1"/>
    </source>
</evidence>
<keyword evidence="7" id="KW-0067">ATP-binding</keyword>
<evidence type="ECO:0000256" key="1">
    <source>
        <dbReference type="ARBA" id="ARBA00000085"/>
    </source>
</evidence>
<evidence type="ECO:0000256" key="4">
    <source>
        <dbReference type="ARBA" id="ARBA00022679"/>
    </source>
</evidence>
<dbReference type="GO" id="GO:0016020">
    <property type="term" value="C:membrane"/>
    <property type="evidence" value="ECO:0007669"/>
    <property type="project" value="InterPro"/>
</dbReference>
<dbReference type="InterPro" id="IPR011712">
    <property type="entry name" value="Sig_transdc_His_kin_sub3_dim/P"/>
</dbReference>
<protein>
    <recommendedName>
        <fullName evidence="2">histidine kinase</fullName>
        <ecNumber evidence="2">2.7.13.3</ecNumber>
    </recommendedName>
</protein>
<dbReference type="InterPro" id="IPR050482">
    <property type="entry name" value="Sensor_HK_TwoCompSys"/>
</dbReference>
<feature type="transmembrane region" description="Helical" evidence="10">
    <location>
        <begin position="123"/>
        <end position="140"/>
    </location>
</feature>
<evidence type="ECO:0000256" key="3">
    <source>
        <dbReference type="ARBA" id="ARBA00022553"/>
    </source>
</evidence>
<keyword evidence="10" id="KW-1133">Transmembrane helix</keyword>
<evidence type="ECO:0000256" key="6">
    <source>
        <dbReference type="ARBA" id="ARBA00022777"/>
    </source>
</evidence>
<dbReference type="CDD" id="cd16917">
    <property type="entry name" value="HATPase_UhpB-NarQ-NarX-like"/>
    <property type="match status" value="1"/>
</dbReference>
<dbReference type="Gene3D" id="3.30.565.10">
    <property type="entry name" value="Histidine kinase-like ATPase, C-terminal domain"/>
    <property type="match status" value="1"/>
</dbReference>
<feature type="transmembrane region" description="Helical" evidence="10">
    <location>
        <begin position="82"/>
        <end position="103"/>
    </location>
</feature>
<evidence type="ECO:0000259" key="12">
    <source>
        <dbReference type="Pfam" id="PF07730"/>
    </source>
</evidence>
<dbReference type="InterPro" id="IPR003594">
    <property type="entry name" value="HATPase_dom"/>
</dbReference>
<dbReference type="GO" id="GO:0005524">
    <property type="term" value="F:ATP binding"/>
    <property type="evidence" value="ECO:0007669"/>
    <property type="project" value="UniProtKB-KW"/>
</dbReference>
<evidence type="ECO:0000256" key="5">
    <source>
        <dbReference type="ARBA" id="ARBA00022741"/>
    </source>
</evidence>
<feature type="region of interest" description="Disordered" evidence="9">
    <location>
        <begin position="681"/>
        <end position="721"/>
    </location>
</feature>
<dbReference type="Pfam" id="PF07730">
    <property type="entry name" value="HisKA_3"/>
    <property type="match status" value="1"/>
</dbReference>
<gene>
    <name evidence="13" type="ORF">GA0074704_4851</name>
</gene>
<feature type="transmembrane region" description="Helical" evidence="10">
    <location>
        <begin position="57"/>
        <end position="75"/>
    </location>
</feature>
<dbReference type="Pfam" id="PF02518">
    <property type="entry name" value="HATPase_c"/>
    <property type="match status" value="1"/>
</dbReference>
<dbReference type="GO" id="GO:0046983">
    <property type="term" value="F:protein dimerization activity"/>
    <property type="evidence" value="ECO:0007669"/>
    <property type="project" value="InterPro"/>
</dbReference>
<dbReference type="AlphaFoldDB" id="A0A1C5JQY0"/>
<keyword evidence="5" id="KW-0547">Nucleotide-binding</keyword>
<dbReference type="EC" id="2.7.13.3" evidence="2"/>
<accession>A0A1C5JQY0</accession>
<keyword evidence="10" id="KW-0812">Transmembrane</keyword>
<reference evidence="13 14" key="1">
    <citation type="submission" date="2016-06" db="EMBL/GenBank/DDBJ databases">
        <authorList>
            <person name="Kjaerup R.B."/>
            <person name="Dalgaard T.S."/>
            <person name="Juul-Madsen H.R."/>
        </authorList>
    </citation>
    <scope>NUCLEOTIDE SEQUENCE [LARGE SCALE GENOMIC DNA]</scope>
    <source>
        <strain evidence="13 14">DSM 45097</strain>
    </source>
</reference>
<keyword evidence="8" id="KW-0902">Two-component regulatory system</keyword>
<sequence length="721" mass="75255">MPADLLPVADRPPVAGDHRRPVAAASVAVACALLLTGTTCCWLLAHRPWGLSELYFMVDFTDCAVYGTVAALVLWRRGHPVAWLLAATGAGGGLSAFGAQWTALLRTHPELPDPVWITSARHWAWAPGMLSLIVVLPWLVREGRLPAPARLAVAVGAAVVAAIEVCQLTWPGRPGQPSGAPLPIRGATWAELIERAEPLLFAAVPLLGLVAAAGVVRRWRTGTPGQRVGLGWLAIGAVLLALSFAPVGFGPDASRRIPEWLAPVAMLASQAFFPAAVLAVVLRQRLWGIEMAVRRTLVWFLLTFLLVAAYVSGVTVLDAALPASSAVPGVLVTALVAAGVHPARSRVQRGVDRLIHGEAVEPLGVVRGVGDRISASDDPVEVLTGVAQSLTDLLRLGGCEIEVDGPQACAGRCDAAGPRGEPLLLPLRRADTEIGRLVAWARAGERLDGRTRAALLDLVPLVSSAASLAATSRALAGSRSRLAEAREEERRALRRDLHDGLGPALAGVALGLQAARNLLTVDPPAAGRLLDRLREEADQRVEQIRDIARALLPPVLGERGLVPALHELAQRYEPSGLAVRVEAVPLPLPEPVATAIYGIVAEAVRNVHRHSGAGACAVSLVRGADGLTVRVTDAGRGVSPDAPAGVGMRSMRERAEGIGGVCVVGPARDGGTAVTVRLPAERLPPWDDPPVVPGPAASPAGPPAADPAVTVAQPVVVGRDR</sequence>